<dbReference type="OrthoDB" id="430326at2759"/>
<keyword evidence="8" id="KW-0694">RNA-binding</keyword>
<dbReference type="PROSITE" id="PS51959">
    <property type="entry name" value="ENDOU"/>
    <property type="match status" value="1"/>
</dbReference>
<dbReference type="GO" id="GO:0016787">
    <property type="term" value="F:hydrolase activity"/>
    <property type="evidence" value="ECO:0007669"/>
    <property type="project" value="UniProtKB-KW"/>
</dbReference>
<comment type="caution">
    <text evidence="13">The sequence shown here is derived from an EMBL/GenBank/DDBJ whole genome shotgun (WGS) entry which is preliminary data.</text>
</comment>
<evidence type="ECO:0000256" key="9">
    <source>
        <dbReference type="ARBA" id="ARBA00023211"/>
    </source>
</evidence>
<evidence type="ECO:0000313" key="13">
    <source>
        <dbReference type="EMBL" id="CAH9114114.1"/>
    </source>
</evidence>
<keyword evidence="7" id="KW-0378">Hydrolase</keyword>
<dbReference type="GO" id="GO:0016829">
    <property type="term" value="F:lyase activity"/>
    <property type="evidence" value="ECO:0007669"/>
    <property type="project" value="UniProtKB-KW"/>
</dbReference>
<keyword evidence="14" id="KW-1185">Reference proteome</keyword>
<evidence type="ECO:0000256" key="1">
    <source>
        <dbReference type="ARBA" id="ARBA00001936"/>
    </source>
</evidence>
<keyword evidence="5" id="KW-0479">Metal-binding</keyword>
<dbReference type="AlphaFoldDB" id="A0A9P0ZXB7"/>
<dbReference type="Proteomes" id="UP001152484">
    <property type="component" value="Unassembled WGS sequence"/>
</dbReference>
<evidence type="ECO:0000256" key="5">
    <source>
        <dbReference type="ARBA" id="ARBA00022723"/>
    </source>
</evidence>
<dbReference type="EMBL" id="CAMAPE010000062">
    <property type="protein sequence ID" value="CAH9114114.1"/>
    <property type="molecule type" value="Genomic_DNA"/>
</dbReference>
<dbReference type="InterPro" id="IPR037227">
    <property type="entry name" value="EndoU-like"/>
</dbReference>
<sequence>MQGFPAQDDYDQHHERYEGGRQEDHPNLHQGYEMSRQDYYGQIHGNEKVEQEKSESWETVHKKTSKLHQKVHMHHWDSYMKPAVEQDYSDEVKCGADMNPSGEELANISKACNKLWELDLNRLVPGKDYQIDVGDGKKVHQREDMADGCLFSWMSKDVMEKPTYSRFCCLLDNYNPRDGYKEVVTTKEHQEQLAFIEEISRTAPIKYLHNYLSAKSVVSESQQEFKRMLKSLWFDLYARGGTSGSSSAFEHVFVGEIKERGEGEVSGFHNWLQFYLEEVKGNVDYQGYIFPRRRGEIPDAETQLLTIQFEWNGILKSVSSTLVGVSPEFELAIYTLCFLVGGEDNHIELGPYSVNIKCYHLGNRIGSTFPIAE</sequence>
<keyword evidence="4" id="KW-0540">Nuclease</keyword>
<dbReference type="PANTHER" id="PTHR12439:SF11">
    <property type="entry name" value="URIDYLATE-SPECIFIC ENDORIBONUCLEASE"/>
    <property type="match status" value="1"/>
</dbReference>
<name>A0A9P0ZXB7_CUSEU</name>
<keyword evidence="10" id="KW-0456">Lyase</keyword>
<accession>A0A9P0ZXB7</accession>
<dbReference type="GO" id="GO:0003723">
    <property type="term" value="F:RNA binding"/>
    <property type="evidence" value="ECO:0007669"/>
    <property type="project" value="UniProtKB-KW"/>
</dbReference>
<proteinExistence type="inferred from homology"/>
<evidence type="ECO:0000256" key="8">
    <source>
        <dbReference type="ARBA" id="ARBA00022884"/>
    </source>
</evidence>
<organism evidence="13 14">
    <name type="scientific">Cuscuta europaea</name>
    <name type="common">European dodder</name>
    <dbReference type="NCBI Taxonomy" id="41803"/>
    <lineage>
        <taxon>Eukaryota</taxon>
        <taxon>Viridiplantae</taxon>
        <taxon>Streptophyta</taxon>
        <taxon>Embryophyta</taxon>
        <taxon>Tracheophyta</taxon>
        <taxon>Spermatophyta</taxon>
        <taxon>Magnoliopsida</taxon>
        <taxon>eudicotyledons</taxon>
        <taxon>Gunneridae</taxon>
        <taxon>Pentapetalae</taxon>
        <taxon>asterids</taxon>
        <taxon>lamiids</taxon>
        <taxon>Solanales</taxon>
        <taxon>Convolvulaceae</taxon>
        <taxon>Cuscuteae</taxon>
        <taxon>Cuscuta</taxon>
        <taxon>Cuscuta subgen. Cuscuta</taxon>
    </lineage>
</organism>
<evidence type="ECO:0000256" key="7">
    <source>
        <dbReference type="ARBA" id="ARBA00022801"/>
    </source>
</evidence>
<comment type="similarity">
    <text evidence="2">Belongs to the ENDOU family.</text>
</comment>
<dbReference type="Pfam" id="PF09412">
    <property type="entry name" value="XendoU"/>
    <property type="match status" value="1"/>
</dbReference>
<evidence type="ECO:0000256" key="11">
    <source>
        <dbReference type="SAM" id="MobiDB-lite"/>
    </source>
</evidence>
<feature type="region of interest" description="Disordered" evidence="11">
    <location>
        <begin position="1"/>
        <end position="28"/>
    </location>
</feature>
<feature type="domain" description="EndoU" evidence="12">
    <location>
        <begin position="104"/>
        <end position="373"/>
    </location>
</feature>
<comment type="cofactor">
    <cofactor evidence="1">
        <name>Mn(2+)</name>
        <dbReference type="ChEBI" id="CHEBI:29035"/>
    </cofactor>
</comment>
<gene>
    <name evidence="13" type="ORF">CEURO_LOCUS20273</name>
</gene>
<dbReference type="PANTHER" id="PTHR12439">
    <property type="entry name" value="PLACENTAL PROTEIN 11-RELATED"/>
    <property type="match status" value="1"/>
</dbReference>
<evidence type="ECO:0000256" key="3">
    <source>
        <dbReference type="ARBA" id="ARBA00011245"/>
    </source>
</evidence>
<evidence type="ECO:0000256" key="6">
    <source>
        <dbReference type="ARBA" id="ARBA00022759"/>
    </source>
</evidence>
<comment type="subunit">
    <text evidence="3">Monomer.</text>
</comment>
<evidence type="ECO:0000259" key="12">
    <source>
        <dbReference type="PROSITE" id="PS51959"/>
    </source>
</evidence>
<reference evidence="13" key="1">
    <citation type="submission" date="2022-07" db="EMBL/GenBank/DDBJ databases">
        <authorList>
            <person name="Macas J."/>
            <person name="Novak P."/>
            <person name="Neumann P."/>
        </authorList>
    </citation>
    <scope>NUCLEOTIDE SEQUENCE</scope>
</reference>
<keyword evidence="6" id="KW-0255">Endonuclease</keyword>
<keyword evidence="9" id="KW-0464">Manganese</keyword>
<dbReference type="InterPro" id="IPR018998">
    <property type="entry name" value="EndoU_C"/>
</dbReference>
<dbReference type="GO" id="GO:0046872">
    <property type="term" value="F:metal ion binding"/>
    <property type="evidence" value="ECO:0007669"/>
    <property type="project" value="UniProtKB-KW"/>
</dbReference>
<evidence type="ECO:0000256" key="4">
    <source>
        <dbReference type="ARBA" id="ARBA00022722"/>
    </source>
</evidence>
<evidence type="ECO:0000256" key="2">
    <source>
        <dbReference type="ARBA" id="ARBA00010168"/>
    </source>
</evidence>
<dbReference type="InterPro" id="IPR039787">
    <property type="entry name" value="ENDOU"/>
</dbReference>
<dbReference type="GO" id="GO:0004521">
    <property type="term" value="F:RNA endonuclease activity"/>
    <property type="evidence" value="ECO:0007669"/>
    <property type="project" value="InterPro"/>
</dbReference>
<dbReference type="SUPFAM" id="SSF142877">
    <property type="entry name" value="EndoU-like"/>
    <property type="match status" value="1"/>
</dbReference>
<evidence type="ECO:0000256" key="10">
    <source>
        <dbReference type="ARBA" id="ARBA00023239"/>
    </source>
</evidence>
<feature type="compositionally biased region" description="Basic and acidic residues" evidence="11">
    <location>
        <begin position="10"/>
        <end position="27"/>
    </location>
</feature>
<dbReference type="CDD" id="cd21159">
    <property type="entry name" value="XendoU"/>
    <property type="match status" value="1"/>
</dbReference>
<protein>
    <recommendedName>
        <fullName evidence="12">EndoU domain-containing protein</fullName>
    </recommendedName>
</protein>
<evidence type="ECO:0000313" key="14">
    <source>
        <dbReference type="Proteomes" id="UP001152484"/>
    </source>
</evidence>